<name>C7GA16_9FIRM</name>
<dbReference type="AlphaFoldDB" id="C7GA16"/>
<dbReference type="PANTHER" id="PTHR43394:SF1">
    <property type="entry name" value="ATP-BINDING CASSETTE SUB-FAMILY B MEMBER 10, MITOCHONDRIAL"/>
    <property type="match status" value="1"/>
</dbReference>
<evidence type="ECO:0000313" key="12">
    <source>
        <dbReference type="EMBL" id="EEV01344.1"/>
    </source>
</evidence>
<dbReference type="InterPro" id="IPR027417">
    <property type="entry name" value="P-loop_NTPase"/>
</dbReference>
<dbReference type="FunFam" id="3.40.50.300:FF:000854">
    <property type="entry name" value="Multidrug ABC transporter ATP-binding protein"/>
    <property type="match status" value="1"/>
</dbReference>
<dbReference type="InterPro" id="IPR011527">
    <property type="entry name" value="ABC1_TM_dom"/>
</dbReference>
<dbReference type="GO" id="GO:0005524">
    <property type="term" value="F:ATP binding"/>
    <property type="evidence" value="ECO:0007669"/>
    <property type="project" value="UniProtKB-KW"/>
</dbReference>
<dbReference type="Pfam" id="PF00664">
    <property type="entry name" value="ABC_membrane"/>
    <property type="match status" value="1"/>
</dbReference>
<feature type="transmembrane region" description="Helical" evidence="9">
    <location>
        <begin position="65"/>
        <end position="87"/>
    </location>
</feature>
<accession>C7GA16</accession>
<evidence type="ECO:0000256" key="1">
    <source>
        <dbReference type="ARBA" id="ARBA00004651"/>
    </source>
</evidence>
<dbReference type="PROSITE" id="PS00211">
    <property type="entry name" value="ABC_TRANSPORTER_1"/>
    <property type="match status" value="1"/>
</dbReference>
<dbReference type="InterPro" id="IPR036640">
    <property type="entry name" value="ABC1_TM_sf"/>
</dbReference>
<dbReference type="GO" id="GO:0005886">
    <property type="term" value="C:plasma membrane"/>
    <property type="evidence" value="ECO:0007669"/>
    <property type="project" value="UniProtKB-SubCell"/>
</dbReference>
<dbReference type="Pfam" id="PF00005">
    <property type="entry name" value="ABC_tran"/>
    <property type="match status" value="1"/>
</dbReference>
<dbReference type="EMBL" id="ABYJ02000080">
    <property type="protein sequence ID" value="EEV01344.1"/>
    <property type="molecule type" value="Genomic_DNA"/>
</dbReference>
<evidence type="ECO:0000256" key="4">
    <source>
        <dbReference type="ARBA" id="ARBA00022692"/>
    </source>
</evidence>
<keyword evidence="7 9" id="KW-1133">Transmembrane helix</keyword>
<feature type="transmembrane region" description="Helical" evidence="9">
    <location>
        <begin position="20"/>
        <end position="45"/>
    </location>
</feature>
<keyword evidence="2" id="KW-0813">Transport</keyword>
<protein>
    <submittedName>
        <fullName evidence="12">ABC transporter, ATP-binding protein</fullName>
    </submittedName>
</protein>
<comment type="caution">
    <text evidence="12">The sequence shown here is derived from an EMBL/GenBank/DDBJ whole genome shotgun (WGS) entry which is preliminary data.</text>
</comment>
<keyword evidence="6 12" id="KW-0067">ATP-binding</keyword>
<dbReference type="SUPFAM" id="SSF52540">
    <property type="entry name" value="P-loop containing nucleoside triphosphate hydrolases"/>
    <property type="match status" value="1"/>
</dbReference>
<evidence type="ECO:0000256" key="6">
    <source>
        <dbReference type="ARBA" id="ARBA00022840"/>
    </source>
</evidence>
<organism evidence="12 13">
    <name type="scientific">Roseburia intestinalis L1-82</name>
    <dbReference type="NCBI Taxonomy" id="536231"/>
    <lineage>
        <taxon>Bacteria</taxon>
        <taxon>Bacillati</taxon>
        <taxon>Bacillota</taxon>
        <taxon>Clostridia</taxon>
        <taxon>Lachnospirales</taxon>
        <taxon>Lachnospiraceae</taxon>
        <taxon>Roseburia</taxon>
    </lineage>
</organism>
<dbReference type="InterPro" id="IPR003439">
    <property type="entry name" value="ABC_transporter-like_ATP-bd"/>
</dbReference>
<dbReference type="GO" id="GO:0015421">
    <property type="term" value="F:ABC-type oligopeptide transporter activity"/>
    <property type="evidence" value="ECO:0007669"/>
    <property type="project" value="TreeGrafter"/>
</dbReference>
<dbReference type="CDD" id="cd18781">
    <property type="entry name" value="ABC_6TM_AarD_CydDC_like"/>
    <property type="match status" value="1"/>
</dbReference>
<keyword evidence="5" id="KW-0547">Nucleotide-binding</keyword>
<dbReference type="Gene3D" id="1.20.1560.10">
    <property type="entry name" value="ABC transporter type 1, transmembrane domain"/>
    <property type="match status" value="1"/>
</dbReference>
<keyword evidence="8 9" id="KW-0472">Membrane</keyword>
<dbReference type="PROSITE" id="PS50929">
    <property type="entry name" value="ABC_TM1F"/>
    <property type="match status" value="1"/>
</dbReference>
<dbReference type="InterPro" id="IPR017871">
    <property type="entry name" value="ABC_transporter-like_CS"/>
</dbReference>
<dbReference type="Gene3D" id="3.40.50.300">
    <property type="entry name" value="P-loop containing nucleotide triphosphate hydrolases"/>
    <property type="match status" value="1"/>
</dbReference>
<feature type="transmembrane region" description="Helical" evidence="9">
    <location>
        <begin position="242"/>
        <end position="267"/>
    </location>
</feature>
<dbReference type="InterPro" id="IPR039421">
    <property type="entry name" value="Type_1_exporter"/>
</dbReference>
<evidence type="ECO:0000256" key="9">
    <source>
        <dbReference type="SAM" id="Phobius"/>
    </source>
</evidence>
<feature type="transmembrane region" description="Helical" evidence="9">
    <location>
        <begin position="166"/>
        <end position="186"/>
    </location>
</feature>
<evidence type="ECO:0000256" key="7">
    <source>
        <dbReference type="ARBA" id="ARBA00022989"/>
    </source>
</evidence>
<evidence type="ECO:0000259" key="11">
    <source>
        <dbReference type="PROSITE" id="PS50929"/>
    </source>
</evidence>
<evidence type="ECO:0000256" key="5">
    <source>
        <dbReference type="ARBA" id="ARBA00022741"/>
    </source>
</evidence>
<proteinExistence type="predicted"/>
<dbReference type="GO" id="GO:0016887">
    <property type="term" value="F:ATP hydrolysis activity"/>
    <property type="evidence" value="ECO:0007669"/>
    <property type="project" value="InterPro"/>
</dbReference>
<dbReference type="SMART" id="SM00382">
    <property type="entry name" value="AAA"/>
    <property type="match status" value="1"/>
</dbReference>
<dbReference type="PROSITE" id="PS50893">
    <property type="entry name" value="ABC_TRANSPORTER_2"/>
    <property type="match status" value="1"/>
</dbReference>
<feature type="transmembrane region" description="Helical" evidence="9">
    <location>
        <begin position="143"/>
        <end position="160"/>
    </location>
</feature>
<evidence type="ECO:0000256" key="2">
    <source>
        <dbReference type="ARBA" id="ARBA00022448"/>
    </source>
</evidence>
<evidence type="ECO:0000313" key="13">
    <source>
        <dbReference type="Proteomes" id="UP000004828"/>
    </source>
</evidence>
<dbReference type="Proteomes" id="UP000004828">
    <property type="component" value="Unassembled WGS sequence"/>
</dbReference>
<dbReference type="PANTHER" id="PTHR43394">
    <property type="entry name" value="ATP-DEPENDENT PERMEASE MDL1, MITOCHONDRIAL"/>
    <property type="match status" value="1"/>
</dbReference>
<evidence type="ECO:0000256" key="3">
    <source>
        <dbReference type="ARBA" id="ARBA00022475"/>
    </source>
</evidence>
<feature type="transmembrane region" description="Helical" evidence="9">
    <location>
        <begin position="273"/>
        <end position="293"/>
    </location>
</feature>
<comment type="subcellular location">
    <subcellularLocation>
        <location evidence="1">Cell membrane</location>
        <topology evidence="1">Multi-pass membrane protein</topology>
    </subcellularLocation>
</comment>
<gene>
    <name evidence="12" type="ORF">ROSINTL182_06768</name>
</gene>
<dbReference type="HOGENOM" id="CLU_000604_84_9_9"/>
<feature type="domain" description="ABC transporter" evidence="10">
    <location>
        <begin position="337"/>
        <end position="573"/>
    </location>
</feature>
<evidence type="ECO:0000256" key="8">
    <source>
        <dbReference type="ARBA" id="ARBA00023136"/>
    </source>
</evidence>
<evidence type="ECO:0000259" key="10">
    <source>
        <dbReference type="PROSITE" id="PS50893"/>
    </source>
</evidence>
<dbReference type="InterPro" id="IPR003593">
    <property type="entry name" value="AAA+_ATPase"/>
</dbReference>
<reference evidence="12 13" key="1">
    <citation type="submission" date="2009-08" db="EMBL/GenBank/DDBJ databases">
        <authorList>
            <person name="Weinstock G."/>
            <person name="Sodergren E."/>
            <person name="Clifton S."/>
            <person name="Fulton L."/>
            <person name="Fulton B."/>
            <person name="Courtney L."/>
            <person name="Fronick C."/>
            <person name="Harrison M."/>
            <person name="Strong C."/>
            <person name="Farmer C."/>
            <person name="Delahaunty K."/>
            <person name="Markovic C."/>
            <person name="Hall O."/>
            <person name="Minx P."/>
            <person name="Tomlinson C."/>
            <person name="Mitreva M."/>
            <person name="Nelson J."/>
            <person name="Hou S."/>
            <person name="Wollam A."/>
            <person name="Pepin K.H."/>
            <person name="Johnson M."/>
            <person name="Bhonagiri V."/>
            <person name="Nash W.E."/>
            <person name="Warren W."/>
            <person name="Chinwalla A."/>
            <person name="Mardis E.R."/>
            <person name="Wilson R.K."/>
        </authorList>
    </citation>
    <scope>NUCLEOTIDE SEQUENCE [LARGE SCALE GENOMIC DNA]</scope>
    <source>
        <strain evidence="12 13">L1-82</strain>
    </source>
</reference>
<feature type="domain" description="ABC transmembrane type-1" evidence="11">
    <location>
        <begin position="22"/>
        <end position="307"/>
    </location>
</feature>
<dbReference type="SUPFAM" id="SSF90123">
    <property type="entry name" value="ABC transporter transmembrane region"/>
    <property type="match status" value="1"/>
</dbReference>
<sequence length="585" mass="64687">MENNMFHKRLMKEFKENQKYVAGMVAAQWGSLLCNVALMYAIGVFLEKLLLGNKNVGEGDIAKLFIVFAAVYIGRAVFTGIGSRLSFAASTQVKRKLRELVYEKLMKLGSSYHAHFATSEIVQISTEGVEQLEIYFGKYVPQFFYSLLAPLTLFCIVGSMSLKTAVVLLLCVPLIPVSIVAVQKFAKKLLAKYWGSYTELGDSFLENLQGLTTLKIYQADERYAKKMDEEAEQFRRVTMRVLIMQLNSISIMDLVAYGGAGIGIVFSVLELRALHITLAQCIFIILISAEFFLPLRLLGSFFHIAMNGNAAADKIFKLLDEPLPQCGTNTKMEGDDIVFSDVSFAYEPEKPVLKGISFTAKEGEFTALVGVSGCGKSTAASLMMGEGDGADIFSGTVTVGGVNIREIAPDALYQKITGVRHDSYLFAGTVRENLSMGCADATEDEMQTALKAVDLYDTIFEKGGLSMEITEKASNLSGGQKQRLALARALLHDSDIYIFDEATSNVDVESENKIMEVIRELAHKKTVILISHRLANVVDADQILVMKDGVIEEAGTHDELMERKGYYCSLYETQQELERYAKEAV</sequence>
<keyword evidence="3" id="KW-1003">Cell membrane</keyword>
<keyword evidence="4 9" id="KW-0812">Transmembrane</keyword>